<proteinExistence type="inferred from homology"/>
<dbReference type="RefSeq" id="WP_028528821.1">
    <property type="nucleotide sequence ID" value="NZ_CABLBR010000015.1"/>
</dbReference>
<evidence type="ECO:0000256" key="1">
    <source>
        <dbReference type="ARBA" id="ARBA00004651"/>
    </source>
</evidence>
<feature type="transmembrane region" description="Helical" evidence="8">
    <location>
        <begin position="12"/>
        <end position="31"/>
    </location>
</feature>
<dbReference type="PANTHER" id="PTHR30472">
    <property type="entry name" value="FERRIC ENTEROBACTIN TRANSPORT SYSTEM PERMEASE PROTEIN"/>
    <property type="match status" value="1"/>
</dbReference>
<evidence type="ECO:0000256" key="3">
    <source>
        <dbReference type="ARBA" id="ARBA00022448"/>
    </source>
</evidence>
<feature type="transmembrane region" description="Helical" evidence="8">
    <location>
        <begin position="203"/>
        <end position="224"/>
    </location>
</feature>
<organism evidence="9 10">
    <name type="scientific">Ruminococcus gauvreauii</name>
    <dbReference type="NCBI Taxonomy" id="438033"/>
    <lineage>
        <taxon>Bacteria</taxon>
        <taxon>Bacillati</taxon>
        <taxon>Bacillota</taxon>
        <taxon>Clostridia</taxon>
        <taxon>Eubacteriales</taxon>
        <taxon>Oscillospiraceae</taxon>
        <taxon>Ruminococcus</taxon>
    </lineage>
</organism>
<feature type="transmembrane region" description="Helical" evidence="8">
    <location>
        <begin position="126"/>
        <end position="146"/>
    </location>
</feature>
<evidence type="ECO:0000256" key="6">
    <source>
        <dbReference type="ARBA" id="ARBA00022989"/>
    </source>
</evidence>
<evidence type="ECO:0000256" key="4">
    <source>
        <dbReference type="ARBA" id="ARBA00022475"/>
    </source>
</evidence>
<dbReference type="CDD" id="cd06550">
    <property type="entry name" value="TM_ABC_iron-siderophores_like"/>
    <property type="match status" value="1"/>
</dbReference>
<dbReference type="SUPFAM" id="SSF81345">
    <property type="entry name" value="ABC transporter involved in vitamin B12 uptake, BtuC"/>
    <property type="match status" value="1"/>
</dbReference>
<feature type="transmembrane region" description="Helical" evidence="8">
    <location>
        <begin position="68"/>
        <end position="88"/>
    </location>
</feature>
<protein>
    <submittedName>
        <fullName evidence="9">Iron ABC transporter permease</fullName>
    </submittedName>
</protein>
<evidence type="ECO:0000256" key="2">
    <source>
        <dbReference type="ARBA" id="ARBA00007935"/>
    </source>
</evidence>
<evidence type="ECO:0000256" key="5">
    <source>
        <dbReference type="ARBA" id="ARBA00022692"/>
    </source>
</evidence>
<feature type="transmembrane region" description="Helical" evidence="8">
    <location>
        <begin position="287"/>
        <end position="306"/>
    </location>
</feature>
<dbReference type="InterPro" id="IPR037294">
    <property type="entry name" value="ABC_BtuC-like"/>
</dbReference>
<name>A0ABY5VDE3_9FIRM</name>
<sequence length="342" mass="36092">MKTNENHSRRVMLLGIFAAAAVVVFLLNIALGSVSISMSEILGIFTGSPDVAETNRAIVQNIRLPRTLATVIGGAALAAAGVLLQVFFNNPIVEPYVLGISSGSTLFVGLVTLGGFSFGMKSIPPMGMVAGAFIGAMAVMLCVIWASRKVKSISTLLIIGLMAGFVCSAVTSMLSALADKEKVTGFYRWSLGSFAGITWEQVAVLYVVGIPFLAAALFMGKSLNSMMLGERYAKSMGVRIQRFRIMIVFISSVLTALVTAFAGPISFVGLAVPHIVRMLLKTSDNRVVLPAVCICGALMTGICDLGTRLLLSPVELPLSALTSVVGAPLVVFLLIRQKGQEL</sequence>
<dbReference type="Pfam" id="PF01032">
    <property type="entry name" value="FecCD"/>
    <property type="match status" value="1"/>
</dbReference>
<dbReference type="Proteomes" id="UP001060164">
    <property type="component" value="Chromosome"/>
</dbReference>
<dbReference type="PANTHER" id="PTHR30472:SF41">
    <property type="entry name" value="TRANSPORT SYSTEM PERMEASE PROTEIN"/>
    <property type="match status" value="1"/>
</dbReference>
<dbReference type="EMBL" id="CP102290">
    <property type="protein sequence ID" value="UWP58500.1"/>
    <property type="molecule type" value="Genomic_DNA"/>
</dbReference>
<accession>A0ABY5VDE3</accession>
<keyword evidence="5 8" id="KW-0812">Transmembrane</keyword>
<feature type="transmembrane region" description="Helical" evidence="8">
    <location>
        <begin position="245"/>
        <end position="267"/>
    </location>
</feature>
<reference evidence="9" key="1">
    <citation type="journal article" date="2022" name="Cell">
        <title>Design, construction, and in vivo augmentation of a complex gut microbiome.</title>
        <authorList>
            <person name="Cheng A.G."/>
            <person name="Ho P.Y."/>
            <person name="Aranda-Diaz A."/>
            <person name="Jain S."/>
            <person name="Yu F.B."/>
            <person name="Meng X."/>
            <person name="Wang M."/>
            <person name="Iakiviak M."/>
            <person name="Nagashima K."/>
            <person name="Zhao A."/>
            <person name="Murugkar P."/>
            <person name="Patil A."/>
            <person name="Atabakhsh K."/>
            <person name="Weakley A."/>
            <person name="Yan J."/>
            <person name="Brumbaugh A.R."/>
            <person name="Higginbottom S."/>
            <person name="Dimas A."/>
            <person name="Shiver A.L."/>
            <person name="Deutschbauer A."/>
            <person name="Neff N."/>
            <person name="Sonnenburg J.L."/>
            <person name="Huang K.C."/>
            <person name="Fischbach M.A."/>
        </authorList>
    </citation>
    <scope>NUCLEOTIDE SEQUENCE</scope>
    <source>
        <strain evidence="9">DSM 19829</strain>
    </source>
</reference>
<feature type="transmembrane region" description="Helical" evidence="8">
    <location>
        <begin position="153"/>
        <end position="178"/>
    </location>
</feature>
<evidence type="ECO:0000313" key="9">
    <source>
        <dbReference type="EMBL" id="UWP58500.1"/>
    </source>
</evidence>
<evidence type="ECO:0000256" key="8">
    <source>
        <dbReference type="SAM" id="Phobius"/>
    </source>
</evidence>
<feature type="transmembrane region" description="Helical" evidence="8">
    <location>
        <begin position="95"/>
        <end position="120"/>
    </location>
</feature>
<keyword evidence="3" id="KW-0813">Transport</keyword>
<comment type="similarity">
    <text evidence="2">Belongs to the binding-protein-dependent transport system permease family. FecCD subfamily.</text>
</comment>
<keyword evidence="10" id="KW-1185">Reference proteome</keyword>
<keyword evidence="7 8" id="KW-0472">Membrane</keyword>
<gene>
    <name evidence="9" type="ORF">NQ502_14080</name>
</gene>
<keyword evidence="6 8" id="KW-1133">Transmembrane helix</keyword>
<dbReference type="InterPro" id="IPR000522">
    <property type="entry name" value="ABC_transptr_permease_BtuC"/>
</dbReference>
<dbReference type="Gene3D" id="1.10.3470.10">
    <property type="entry name" value="ABC transporter involved in vitamin B12 uptake, BtuC"/>
    <property type="match status" value="1"/>
</dbReference>
<evidence type="ECO:0000313" key="10">
    <source>
        <dbReference type="Proteomes" id="UP001060164"/>
    </source>
</evidence>
<feature type="transmembrane region" description="Helical" evidence="8">
    <location>
        <begin position="318"/>
        <end position="335"/>
    </location>
</feature>
<keyword evidence="4" id="KW-1003">Cell membrane</keyword>
<evidence type="ECO:0000256" key="7">
    <source>
        <dbReference type="ARBA" id="ARBA00023136"/>
    </source>
</evidence>
<comment type="subcellular location">
    <subcellularLocation>
        <location evidence="1">Cell membrane</location>
        <topology evidence="1">Multi-pass membrane protein</topology>
    </subcellularLocation>
</comment>